<evidence type="ECO:0008006" key="4">
    <source>
        <dbReference type="Google" id="ProtNLM"/>
    </source>
</evidence>
<evidence type="ECO:0000313" key="2">
    <source>
        <dbReference type="EMBL" id="RSK45207.1"/>
    </source>
</evidence>
<dbReference type="EMBL" id="RWIT01000015">
    <property type="protein sequence ID" value="RSK45207.1"/>
    <property type="molecule type" value="Genomic_DNA"/>
</dbReference>
<name>A0A428KFE0_9BACT</name>
<proteinExistence type="predicted"/>
<protein>
    <recommendedName>
        <fullName evidence="4">Lipocalin-like domain-containing protein</fullName>
    </recommendedName>
</protein>
<sequence length="152" mass="17480">MHYSLTRIRLITWLLSLPLLVAACKQIAAEEPPVADKTGNLLGAWQLEHQEVTHYDEQGKVTSRRLEPRRANGSGVQAVAFTDTTVQLEEFGLLKTTRYTRSGDTIRIKGISTWVIQRLTAKELVYQEEQRYYLAPPPAPFKRLETVYYFVR</sequence>
<keyword evidence="1" id="KW-0732">Signal</keyword>
<feature type="chain" id="PRO_5019186104" description="Lipocalin-like domain-containing protein" evidence="1">
    <location>
        <begin position="29"/>
        <end position="152"/>
    </location>
</feature>
<dbReference type="Proteomes" id="UP000273500">
    <property type="component" value="Unassembled WGS sequence"/>
</dbReference>
<dbReference type="AlphaFoldDB" id="A0A428KFE0"/>
<feature type="signal peptide" evidence="1">
    <location>
        <begin position="1"/>
        <end position="28"/>
    </location>
</feature>
<reference evidence="2 3" key="1">
    <citation type="submission" date="2018-12" db="EMBL/GenBank/DDBJ databases">
        <authorList>
            <person name="Feng G."/>
            <person name="Zhu H."/>
        </authorList>
    </citation>
    <scope>NUCLEOTIDE SEQUENCE [LARGE SCALE GENOMIC DNA]</scope>
    <source>
        <strain evidence="2 3">KCTC 12533</strain>
    </source>
</reference>
<accession>A0A428KFE0</accession>
<dbReference type="PROSITE" id="PS51257">
    <property type="entry name" value="PROKAR_LIPOPROTEIN"/>
    <property type="match status" value="1"/>
</dbReference>
<evidence type="ECO:0000256" key="1">
    <source>
        <dbReference type="SAM" id="SignalP"/>
    </source>
</evidence>
<organism evidence="2 3">
    <name type="scientific">Hymenobacter rigui</name>
    <dbReference type="NCBI Taxonomy" id="334424"/>
    <lineage>
        <taxon>Bacteria</taxon>
        <taxon>Pseudomonadati</taxon>
        <taxon>Bacteroidota</taxon>
        <taxon>Cytophagia</taxon>
        <taxon>Cytophagales</taxon>
        <taxon>Hymenobacteraceae</taxon>
        <taxon>Hymenobacter</taxon>
    </lineage>
</organism>
<gene>
    <name evidence="2" type="ORF">EI291_19030</name>
</gene>
<comment type="caution">
    <text evidence="2">The sequence shown here is derived from an EMBL/GenBank/DDBJ whole genome shotgun (WGS) entry which is preliminary data.</text>
</comment>
<keyword evidence="3" id="KW-1185">Reference proteome</keyword>
<evidence type="ECO:0000313" key="3">
    <source>
        <dbReference type="Proteomes" id="UP000273500"/>
    </source>
</evidence>
<dbReference type="RefSeq" id="WP_125423834.1">
    <property type="nucleotide sequence ID" value="NZ_RWIT01000015.1"/>
</dbReference>